<gene>
    <name evidence="2" type="ORF">LZC95_09795</name>
</gene>
<keyword evidence="1" id="KW-0732">Signal</keyword>
<protein>
    <submittedName>
        <fullName evidence="2">DUF3047 domain-containing protein</fullName>
    </submittedName>
</protein>
<evidence type="ECO:0000256" key="1">
    <source>
        <dbReference type="SAM" id="SignalP"/>
    </source>
</evidence>
<accession>A0ABZ2KEK2</accession>
<evidence type="ECO:0000313" key="2">
    <source>
        <dbReference type="EMBL" id="WXA97126.1"/>
    </source>
</evidence>
<dbReference type="RefSeq" id="WP_394847741.1">
    <property type="nucleotide sequence ID" value="NZ_CP089982.1"/>
</dbReference>
<evidence type="ECO:0000313" key="3">
    <source>
        <dbReference type="Proteomes" id="UP001379533"/>
    </source>
</evidence>
<dbReference type="Proteomes" id="UP001379533">
    <property type="component" value="Chromosome"/>
</dbReference>
<feature type="signal peptide" evidence="1">
    <location>
        <begin position="1"/>
        <end position="20"/>
    </location>
</feature>
<organism evidence="2 3">
    <name type="scientific">Pendulispora brunnea</name>
    <dbReference type="NCBI Taxonomy" id="2905690"/>
    <lineage>
        <taxon>Bacteria</taxon>
        <taxon>Pseudomonadati</taxon>
        <taxon>Myxococcota</taxon>
        <taxon>Myxococcia</taxon>
        <taxon>Myxococcales</taxon>
        <taxon>Sorangiineae</taxon>
        <taxon>Pendulisporaceae</taxon>
        <taxon>Pendulispora</taxon>
    </lineage>
</organism>
<keyword evidence="3" id="KW-1185">Reference proteome</keyword>
<dbReference type="EMBL" id="CP089982">
    <property type="protein sequence ID" value="WXA97126.1"/>
    <property type="molecule type" value="Genomic_DNA"/>
</dbReference>
<reference evidence="2 3" key="1">
    <citation type="submission" date="2021-12" db="EMBL/GenBank/DDBJ databases">
        <title>Discovery of the Pendulisporaceae a myxobacterial family with distinct sporulation behavior and unique specialized metabolism.</title>
        <authorList>
            <person name="Garcia R."/>
            <person name="Popoff A."/>
            <person name="Bader C.D."/>
            <person name="Loehr J."/>
            <person name="Walesch S."/>
            <person name="Walt C."/>
            <person name="Boldt J."/>
            <person name="Bunk B."/>
            <person name="Haeckl F.J.F.P.J."/>
            <person name="Gunesch A.P."/>
            <person name="Birkelbach J."/>
            <person name="Nuebel U."/>
            <person name="Pietschmann T."/>
            <person name="Bach T."/>
            <person name="Mueller R."/>
        </authorList>
    </citation>
    <scope>NUCLEOTIDE SEQUENCE [LARGE SCALE GENOMIC DNA]</scope>
    <source>
        <strain evidence="2 3">MSr12523</strain>
    </source>
</reference>
<sequence length="253" mass="28036">MQRLSRFISTWRLSALAASAAIFLATGLMVAASNAAAEPSAAPAAPAKSDASAPRRVYWQEQFSKRPLAWLDPFDHDRDTLARVYSLRTEGDFNFLHARYDGTTKDRPPAMHYGQPFQQNPAPLDKVASLEWKWRVTRHPQVKDDAWEDCAAGIYVIIKQPSMIVGGRGFKFGWLAKPGATGTHQHGLLQVPLRNDPAGPEWRQESVDLCALYRKEYGACEGQKVLYVGVVTDGDGTKTLAEADYANFTLVAR</sequence>
<name>A0ABZ2KEK2_9BACT</name>
<proteinExistence type="predicted"/>
<feature type="chain" id="PRO_5047157146" evidence="1">
    <location>
        <begin position="21"/>
        <end position="253"/>
    </location>
</feature>